<evidence type="ECO:0000259" key="1">
    <source>
        <dbReference type="PROSITE" id="PS50879"/>
    </source>
</evidence>
<dbReference type="InterPro" id="IPR036397">
    <property type="entry name" value="RNaseH_sf"/>
</dbReference>
<dbReference type="InterPro" id="IPR012337">
    <property type="entry name" value="RNaseH-like_sf"/>
</dbReference>
<feature type="domain" description="RNase H type-1" evidence="1">
    <location>
        <begin position="1"/>
        <end position="26"/>
    </location>
</feature>
<evidence type="ECO:0000313" key="2">
    <source>
        <dbReference type="EMBL" id="KAG1774954.1"/>
    </source>
</evidence>
<protein>
    <recommendedName>
        <fullName evidence="1">RNase H type-1 domain-containing protein</fullName>
    </recommendedName>
</protein>
<dbReference type="AlphaFoldDB" id="A0A9P6ZQL6"/>
<keyword evidence="3" id="KW-1185">Reference proteome</keyword>
<dbReference type="Proteomes" id="UP000714275">
    <property type="component" value="Unassembled WGS sequence"/>
</dbReference>
<gene>
    <name evidence="2" type="ORF">EV702DRAFT_945165</name>
</gene>
<dbReference type="EMBL" id="JABBWD010000037">
    <property type="protein sequence ID" value="KAG1774954.1"/>
    <property type="molecule type" value="Genomic_DNA"/>
</dbReference>
<name>A0A9P6ZQL6_9AGAM</name>
<dbReference type="GO" id="GO:0003676">
    <property type="term" value="F:nucleic acid binding"/>
    <property type="evidence" value="ECO:0007669"/>
    <property type="project" value="InterPro"/>
</dbReference>
<accession>A0A9P6ZQL6</accession>
<proteinExistence type="predicted"/>
<comment type="caution">
    <text evidence="2">The sequence shown here is derived from an EMBL/GenBank/DDBJ whole genome shotgun (WGS) entry which is preliminary data.</text>
</comment>
<reference evidence="2" key="1">
    <citation type="journal article" date="2020" name="New Phytol.">
        <title>Comparative genomics reveals dynamic genome evolution in host specialist ectomycorrhizal fungi.</title>
        <authorList>
            <person name="Lofgren L.A."/>
            <person name="Nguyen N.H."/>
            <person name="Vilgalys R."/>
            <person name="Ruytinx J."/>
            <person name="Liao H.L."/>
            <person name="Branco S."/>
            <person name="Kuo A."/>
            <person name="LaButti K."/>
            <person name="Lipzen A."/>
            <person name="Andreopoulos W."/>
            <person name="Pangilinan J."/>
            <person name="Riley R."/>
            <person name="Hundley H."/>
            <person name="Na H."/>
            <person name="Barry K."/>
            <person name="Grigoriev I.V."/>
            <person name="Stajich J.E."/>
            <person name="Kennedy P.G."/>
        </authorList>
    </citation>
    <scope>NUCLEOTIDE SEQUENCE</scope>
    <source>
        <strain evidence="2">DOB743</strain>
    </source>
</reference>
<dbReference type="SUPFAM" id="SSF53098">
    <property type="entry name" value="Ribonuclease H-like"/>
    <property type="match status" value="1"/>
</dbReference>
<dbReference type="OrthoDB" id="3265515at2759"/>
<evidence type="ECO:0000313" key="3">
    <source>
        <dbReference type="Proteomes" id="UP000714275"/>
    </source>
</evidence>
<sequence length="60" mass="6726">TVRWIAGHSEVEGNELADEEAKRVAESWRNNSTVNELPQYLSMGHLPSSLSAIKQAFKKD</sequence>
<dbReference type="InterPro" id="IPR002156">
    <property type="entry name" value="RNaseH_domain"/>
</dbReference>
<dbReference type="GO" id="GO:0004523">
    <property type="term" value="F:RNA-DNA hybrid ribonuclease activity"/>
    <property type="evidence" value="ECO:0007669"/>
    <property type="project" value="InterPro"/>
</dbReference>
<feature type="non-terminal residue" evidence="2">
    <location>
        <position position="1"/>
    </location>
</feature>
<dbReference type="Gene3D" id="3.30.420.10">
    <property type="entry name" value="Ribonuclease H-like superfamily/Ribonuclease H"/>
    <property type="match status" value="1"/>
</dbReference>
<dbReference type="PROSITE" id="PS50879">
    <property type="entry name" value="RNASE_H_1"/>
    <property type="match status" value="1"/>
</dbReference>
<feature type="non-terminal residue" evidence="2">
    <location>
        <position position="60"/>
    </location>
</feature>
<organism evidence="2 3">
    <name type="scientific">Suillus placidus</name>
    <dbReference type="NCBI Taxonomy" id="48579"/>
    <lineage>
        <taxon>Eukaryota</taxon>
        <taxon>Fungi</taxon>
        <taxon>Dikarya</taxon>
        <taxon>Basidiomycota</taxon>
        <taxon>Agaricomycotina</taxon>
        <taxon>Agaricomycetes</taxon>
        <taxon>Agaricomycetidae</taxon>
        <taxon>Boletales</taxon>
        <taxon>Suillineae</taxon>
        <taxon>Suillaceae</taxon>
        <taxon>Suillus</taxon>
    </lineage>
</organism>